<evidence type="ECO:0008006" key="3">
    <source>
        <dbReference type="Google" id="ProtNLM"/>
    </source>
</evidence>
<organism evidence="1 2">
    <name type="scientific">Paraoerskovia sediminicola</name>
    <dbReference type="NCBI Taxonomy" id="1138587"/>
    <lineage>
        <taxon>Bacteria</taxon>
        <taxon>Bacillati</taxon>
        <taxon>Actinomycetota</taxon>
        <taxon>Actinomycetes</taxon>
        <taxon>Micrococcales</taxon>
        <taxon>Cellulomonadaceae</taxon>
        <taxon>Paraoerskovia</taxon>
    </lineage>
</organism>
<keyword evidence="2" id="KW-1185">Reference proteome</keyword>
<sequence>MRATDEYRTLISERGSTGRTACVLGTLLRHRRSSRGVLFRTATVACARPVRPEQLHPEICAATLFNPDDRGLDSAVAVTREDPEVPSHRTLRLFSAIVVSLVVATTVRPRPERDLAPTPDTACRACGWELGEPAWSCTGPHFVVCDCCGAESGVDDLTPTQARDYRRRWVENGAVWFDPERRPESWDLYAQLSTLPDTGA</sequence>
<dbReference type="EMBL" id="AP027729">
    <property type="protein sequence ID" value="BDZ41656.1"/>
    <property type="molecule type" value="Genomic_DNA"/>
</dbReference>
<gene>
    <name evidence="1" type="ORF">GCM10025865_09550</name>
</gene>
<reference evidence="2" key="1">
    <citation type="journal article" date="2019" name="Int. J. Syst. Evol. Microbiol.">
        <title>The Global Catalogue of Microorganisms (GCM) 10K type strain sequencing project: providing services to taxonomists for standard genome sequencing and annotation.</title>
        <authorList>
            <consortium name="The Broad Institute Genomics Platform"/>
            <consortium name="The Broad Institute Genome Sequencing Center for Infectious Disease"/>
            <person name="Wu L."/>
            <person name="Ma J."/>
        </authorList>
    </citation>
    <scope>NUCLEOTIDE SEQUENCE [LARGE SCALE GENOMIC DNA]</scope>
    <source>
        <strain evidence="2">NBRC 108565</strain>
    </source>
</reference>
<protein>
    <recommendedName>
        <fullName evidence="3">GATA-type domain-containing protein</fullName>
    </recommendedName>
</protein>
<evidence type="ECO:0000313" key="1">
    <source>
        <dbReference type="EMBL" id="BDZ41656.1"/>
    </source>
</evidence>
<name>A0ABM8G0Q4_9CELL</name>
<accession>A0ABM8G0Q4</accession>
<proteinExistence type="predicted"/>
<evidence type="ECO:0000313" key="2">
    <source>
        <dbReference type="Proteomes" id="UP001321475"/>
    </source>
</evidence>
<dbReference type="Proteomes" id="UP001321475">
    <property type="component" value="Chromosome"/>
</dbReference>